<dbReference type="EMBL" id="QEEX01000001">
    <property type="protein sequence ID" value="PWB97195.1"/>
    <property type="molecule type" value="Genomic_DNA"/>
</dbReference>
<sequence length="81" mass="8783">MIDRGVERDSIVTSPLFEIVIKGTLSDPVAALLEGFRVTEVASGWTHLVGPIPDQARLQGILSVFSYLNIELVSVNPVTHP</sequence>
<dbReference type="Proteomes" id="UP000244978">
    <property type="component" value="Unassembled WGS sequence"/>
</dbReference>
<protein>
    <submittedName>
        <fullName evidence="1">Uncharacterized protein</fullName>
    </submittedName>
</protein>
<keyword evidence="2" id="KW-1185">Reference proteome</keyword>
<accession>A0A2U1SZX8</accession>
<dbReference type="AlphaFoldDB" id="A0A2U1SZX8"/>
<evidence type="ECO:0000313" key="1">
    <source>
        <dbReference type="EMBL" id="PWB97195.1"/>
    </source>
</evidence>
<reference evidence="2" key="1">
    <citation type="submission" date="2018-04" db="EMBL/GenBank/DDBJ databases">
        <authorList>
            <person name="Liu S."/>
            <person name="Wang Z."/>
            <person name="Li J."/>
        </authorList>
    </citation>
    <scope>NUCLEOTIDE SEQUENCE [LARGE SCALE GENOMIC DNA]</scope>
    <source>
        <strain evidence="2">S1194</strain>
    </source>
</reference>
<comment type="caution">
    <text evidence="1">The sequence shown here is derived from an EMBL/GenBank/DDBJ whole genome shotgun (WGS) entry which is preliminary data.</text>
</comment>
<organism evidence="1 2">
    <name type="scientific">Homoserinimonas hongtaonis</name>
    <dbReference type="NCBI Taxonomy" id="2079791"/>
    <lineage>
        <taxon>Bacteria</taxon>
        <taxon>Bacillati</taxon>
        <taxon>Actinomycetota</taxon>
        <taxon>Actinomycetes</taxon>
        <taxon>Micrococcales</taxon>
        <taxon>Microbacteriaceae</taxon>
        <taxon>Homoserinimonas</taxon>
    </lineage>
</organism>
<evidence type="ECO:0000313" key="2">
    <source>
        <dbReference type="Proteomes" id="UP000244978"/>
    </source>
</evidence>
<dbReference type="KEGG" id="salc:C2138_09510"/>
<gene>
    <name evidence="1" type="ORF">DF220_04625</name>
</gene>
<proteinExistence type="predicted"/>
<name>A0A2U1SZX8_9MICO</name>